<evidence type="ECO:0000313" key="5">
    <source>
        <dbReference type="EMBL" id="EEF79722.1"/>
    </source>
</evidence>
<evidence type="ECO:0000313" key="1">
    <source>
        <dbReference type="EMBL" id="EEF78387.1"/>
    </source>
</evidence>
<dbReference type="HOGENOM" id="CLU_057067_0_0_6"/>
<dbReference type="InterPro" id="IPR027417">
    <property type="entry name" value="P-loop_NTPase"/>
</dbReference>
<accession>C0N2H7</accession>
<dbReference type="EMBL" id="GG657904">
    <property type="protein sequence ID" value="EEF78829.1"/>
    <property type="molecule type" value="Genomic_DNA"/>
</dbReference>
<evidence type="ECO:0000313" key="4">
    <source>
        <dbReference type="EMBL" id="EEF79054.1"/>
    </source>
</evidence>
<dbReference type="Pfam" id="PF13481">
    <property type="entry name" value="AAA_25"/>
    <property type="match status" value="1"/>
</dbReference>
<dbReference type="EMBL" id="GG657895">
    <property type="protein sequence ID" value="EEF80194.1"/>
    <property type="molecule type" value="Genomic_DNA"/>
</dbReference>
<gene>
    <name evidence="9" type="ORF">MDMS009_1018</name>
    <name evidence="7" type="ORF">MDMS009_1090</name>
    <name evidence="8" type="ORF">MDMS009_1127</name>
    <name evidence="6" type="ORF">MDMS009_1266</name>
    <name evidence="5" type="ORF">MDMS009_1660</name>
    <name evidence="4" type="ORF">MDMS009_2314</name>
    <name evidence="3" type="ORF">MDMS009_2495</name>
    <name evidence="2" type="ORF">MDMS009_2573</name>
    <name evidence="1" type="ORF">MDMS009_2931</name>
    <name evidence="12" type="ORF">MDMS009_333</name>
    <name evidence="11" type="ORF">MDMS009_535</name>
    <name evidence="10" type="ORF">MDMS009_913</name>
</gene>
<evidence type="ECO:0000313" key="3">
    <source>
        <dbReference type="EMBL" id="EEF78978.1"/>
    </source>
</evidence>
<dbReference type="Proteomes" id="UP000004679">
    <property type="component" value="Unassembled WGS sequence"/>
</dbReference>
<dbReference type="EMBL" id="GG657907">
    <property type="protein sequence ID" value="EEF78387.1"/>
    <property type="molecule type" value="Genomic_DNA"/>
</dbReference>
<proteinExistence type="predicted"/>
<dbReference type="SUPFAM" id="SSF52540">
    <property type="entry name" value="P-loop containing nucleoside triphosphate hydrolases"/>
    <property type="match status" value="1"/>
</dbReference>
<evidence type="ECO:0000313" key="8">
    <source>
        <dbReference type="EMBL" id="EEF80231.1"/>
    </source>
</evidence>
<reference evidence="12" key="1">
    <citation type="submission" date="2008-01" db="EMBL/GenBank/DDBJ databases">
        <authorList>
            <person name="Schaefer H."/>
            <person name="Ferriera S."/>
            <person name="Johnson J."/>
            <person name="Kravitz S."/>
            <person name="Beeson K."/>
            <person name="Sutton G."/>
            <person name="Rogers Y.-H."/>
            <person name="Friedman R."/>
            <person name="Frazier M."/>
            <person name="Venter J.C."/>
        </authorList>
    </citation>
    <scope>NUCLEOTIDE SEQUENCE</scope>
    <source>
        <strain evidence="12">DMS010</strain>
    </source>
</reference>
<dbReference type="EMBL" id="GG657895">
    <property type="protein sequence ID" value="EEF80231.1"/>
    <property type="molecule type" value="Genomic_DNA"/>
</dbReference>
<keyword evidence="13" id="KW-1185">Reference proteome</keyword>
<dbReference type="EMBL" id="GG657903">
    <property type="protein sequence ID" value="EEF78978.1"/>
    <property type="molecule type" value="Genomic_DNA"/>
</dbReference>
<dbReference type="EMBL" id="GG657893">
    <property type="protein sequence ID" value="EEF80405.1"/>
    <property type="molecule type" value="Genomic_DNA"/>
</dbReference>
<evidence type="ECO:0000313" key="13">
    <source>
        <dbReference type="Proteomes" id="UP000004679"/>
    </source>
</evidence>
<dbReference type="EMBL" id="GG657888">
    <property type="protein sequence ID" value="EEF80808.1"/>
    <property type="molecule type" value="Genomic_DNA"/>
</dbReference>
<dbReference type="AlphaFoldDB" id="C0N2H7"/>
<dbReference type="EMBL" id="GG657900">
    <property type="protein sequence ID" value="EEF79054.1"/>
    <property type="molecule type" value="Genomic_DNA"/>
</dbReference>
<organism evidence="12 13">
    <name type="scientific">Methylophaga thiooxydans DMS010</name>
    <dbReference type="NCBI Taxonomy" id="637616"/>
    <lineage>
        <taxon>Bacteria</taxon>
        <taxon>Pseudomonadati</taxon>
        <taxon>Pseudomonadota</taxon>
        <taxon>Gammaproteobacteria</taxon>
        <taxon>Thiotrichales</taxon>
        <taxon>Piscirickettsiaceae</taxon>
        <taxon>Methylophaga</taxon>
    </lineage>
</organism>
<dbReference type="EMBL" id="GG657884">
    <property type="protein sequence ID" value="EEF81013.1"/>
    <property type="molecule type" value="Genomic_DNA"/>
</dbReference>
<evidence type="ECO:0000313" key="11">
    <source>
        <dbReference type="EMBL" id="EEF80808.1"/>
    </source>
</evidence>
<dbReference type="EMBL" id="GG657898">
    <property type="protein sequence ID" value="EEF79722.1"/>
    <property type="molecule type" value="Genomic_DNA"/>
</dbReference>
<dbReference type="EMBL" id="GG657892">
    <property type="protein sequence ID" value="EEF80588.1"/>
    <property type="molecule type" value="Genomic_DNA"/>
</dbReference>
<evidence type="ECO:0000313" key="7">
    <source>
        <dbReference type="EMBL" id="EEF80194.1"/>
    </source>
</evidence>
<dbReference type="RefSeq" id="WP_008290124.1">
    <property type="nucleotide sequence ID" value="NZ_GG657884.1"/>
</dbReference>
<protein>
    <submittedName>
        <fullName evidence="12">Uncharacterized protein</fullName>
    </submittedName>
</protein>
<name>C0N2H7_9GAMM</name>
<sequence length="302" mass="34439">MFDFINPLTTDDFNDSVEFLYPNFLPKKQITMIYADGGMGKSWLLFGLAKYATEHNSGSEQGAMNVLYIDVDNPISVLKERGIEHKLIEACPNLTYSHRSKFNGEPLELLDELENRAYGNAFKNMLLMLDSLRDFGDINNDLTAMRIGNKLKKIRDAGATIIVLHHSTKNGSNYQGSNNLRNSVDNMYRLIKADSPEGEIRWLLEVKKERAAIANIALRIEVADLFLTELDLDEVTLNDEERAFIDKVKTVLKEQGSLNKTKLLDACGHKKDDKTARDRLDRFDRIHWQSEKIKGAYTYSLV</sequence>
<evidence type="ECO:0000313" key="9">
    <source>
        <dbReference type="EMBL" id="EEF80405.1"/>
    </source>
</evidence>
<evidence type="ECO:0000313" key="10">
    <source>
        <dbReference type="EMBL" id="EEF80588.1"/>
    </source>
</evidence>
<dbReference type="EMBL" id="GG657896">
    <property type="protein sequence ID" value="EEF80109.1"/>
    <property type="molecule type" value="Genomic_DNA"/>
</dbReference>
<evidence type="ECO:0000313" key="2">
    <source>
        <dbReference type="EMBL" id="EEF78829.1"/>
    </source>
</evidence>
<dbReference type="Gene3D" id="3.40.50.300">
    <property type="entry name" value="P-loop containing nucleotide triphosphate hydrolases"/>
    <property type="match status" value="1"/>
</dbReference>
<dbReference type="OrthoDB" id="6383637at2"/>
<reference evidence="12 13" key="2">
    <citation type="journal article" date="2011" name="J. Bacteriol.">
        <title>Draft genome sequence of the chemolithoheterotrophic, halophilic methylotroph Methylophaga thiooxydans DMS010.</title>
        <authorList>
            <person name="Boden R."/>
            <person name="Ferriera S."/>
            <person name="Johnson J."/>
            <person name="Kelly D.P."/>
            <person name="Murrell J.C."/>
            <person name="Schafer H."/>
        </authorList>
    </citation>
    <scope>NUCLEOTIDE SEQUENCE [LARGE SCALE GENOMIC DNA]</scope>
    <source>
        <strain evidence="12 13">DMS010</strain>
    </source>
</reference>
<evidence type="ECO:0000313" key="6">
    <source>
        <dbReference type="EMBL" id="EEF80109.1"/>
    </source>
</evidence>
<evidence type="ECO:0000313" key="12">
    <source>
        <dbReference type="EMBL" id="EEF81013.1"/>
    </source>
</evidence>